<accession>A0A6J3KML4</accession>
<keyword evidence="1" id="KW-0472">Membrane</keyword>
<dbReference type="Proteomes" id="UP000504631">
    <property type="component" value="Unplaced"/>
</dbReference>
<evidence type="ECO:0000256" key="1">
    <source>
        <dbReference type="SAM" id="Phobius"/>
    </source>
</evidence>
<reference evidence="3" key="1">
    <citation type="submission" date="2025-08" db="UniProtKB">
        <authorList>
            <consortium name="RefSeq"/>
        </authorList>
    </citation>
    <scope>IDENTIFICATION</scope>
    <source>
        <tissue evidence="3">Muscle</tissue>
    </source>
</reference>
<gene>
    <name evidence="3" type="primary">LOC117235997</name>
</gene>
<dbReference type="KEGG" id="bvk:117235997"/>
<dbReference type="GeneID" id="117235997"/>
<keyword evidence="1" id="KW-0812">Transmembrane</keyword>
<keyword evidence="2" id="KW-1185">Reference proteome</keyword>
<sequence>MMYMKRNTTYDTRKSCTVWNIVTVPNMEAAPNMEHTAISDRVTSDISQQSVKYFVKRKRTSIVASQLRLEICHPIQVDYISARKRMKSLESIMISFLMKYVCGARTVYVIWNSKIIMKINSK</sequence>
<evidence type="ECO:0000313" key="3">
    <source>
        <dbReference type="RefSeq" id="XP_033354453.1"/>
    </source>
</evidence>
<keyword evidence="1" id="KW-1133">Transmembrane helix</keyword>
<proteinExistence type="predicted"/>
<evidence type="ECO:0000313" key="2">
    <source>
        <dbReference type="Proteomes" id="UP000504631"/>
    </source>
</evidence>
<dbReference type="RefSeq" id="XP_033354453.1">
    <property type="nucleotide sequence ID" value="XM_033498562.1"/>
</dbReference>
<dbReference type="AlphaFoldDB" id="A0A6J3KML4"/>
<feature type="transmembrane region" description="Helical" evidence="1">
    <location>
        <begin position="92"/>
        <end position="111"/>
    </location>
</feature>
<organism evidence="2 3">
    <name type="scientific">Bombus vosnesenskii</name>
    <dbReference type="NCBI Taxonomy" id="207650"/>
    <lineage>
        <taxon>Eukaryota</taxon>
        <taxon>Metazoa</taxon>
        <taxon>Ecdysozoa</taxon>
        <taxon>Arthropoda</taxon>
        <taxon>Hexapoda</taxon>
        <taxon>Insecta</taxon>
        <taxon>Pterygota</taxon>
        <taxon>Neoptera</taxon>
        <taxon>Endopterygota</taxon>
        <taxon>Hymenoptera</taxon>
        <taxon>Apocrita</taxon>
        <taxon>Aculeata</taxon>
        <taxon>Apoidea</taxon>
        <taxon>Anthophila</taxon>
        <taxon>Apidae</taxon>
        <taxon>Bombus</taxon>
        <taxon>Pyrobombus</taxon>
    </lineage>
</organism>
<name>A0A6J3KML4_9HYME</name>
<protein>
    <submittedName>
        <fullName evidence="3">Uncharacterized protein LOC117235997</fullName>
    </submittedName>
</protein>